<dbReference type="InterPro" id="IPR011990">
    <property type="entry name" value="TPR-like_helical_dom_sf"/>
</dbReference>
<dbReference type="PANTHER" id="PTHR46512">
    <property type="entry name" value="PEPTIDYLPROLYL ISOMERASE"/>
    <property type="match status" value="1"/>
</dbReference>
<sequence>MIAWKVFKDATKSECVAEGLLPVERMLLDGGEGAYERDAHTRGFQVTPLFRENALALLHKMRENEALASSSFTEFPIAKESLLVDGNDATVSKQHEKEDASEWNCRLEVVRPVHSTAFDVKEPQTWFDAKTARGAAYRTRGNDAFKLEKYKAAIRAYNKALRWLECSEGCKYDIEEASVVGAIAAACHSNLATSFWKLQNMSACIDHATRALEHDPGHVKALFRRSQAYLSTKAFENSVEDLMQAQRLDPDSKLIHSTLERARSTQTQFRQKQKEAFAKMF</sequence>
<organism evidence="6 7">
    <name type="scientific">Globisporangium ultimum (strain ATCC 200006 / CBS 805.95 / DAOM BR144)</name>
    <name type="common">Pythium ultimum</name>
    <dbReference type="NCBI Taxonomy" id="431595"/>
    <lineage>
        <taxon>Eukaryota</taxon>
        <taxon>Sar</taxon>
        <taxon>Stramenopiles</taxon>
        <taxon>Oomycota</taxon>
        <taxon>Peronosporomycetes</taxon>
        <taxon>Pythiales</taxon>
        <taxon>Pythiaceae</taxon>
        <taxon>Globisporangium</taxon>
    </lineage>
</organism>
<evidence type="ECO:0000256" key="4">
    <source>
        <dbReference type="ARBA" id="ARBA00023235"/>
    </source>
</evidence>
<protein>
    <recommendedName>
        <fullName evidence="2">peptidylprolyl isomerase</fullName>
        <ecNumber evidence="2">5.2.1.8</ecNumber>
    </recommendedName>
</protein>
<dbReference type="eggNOG" id="KOG0546">
    <property type="taxonomic scope" value="Eukaryota"/>
</dbReference>
<keyword evidence="5" id="KW-0802">TPR repeat</keyword>
<dbReference type="InterPro" id="IPR050754">
    <property type="entry name" value="FKBP4/5/8-like"/>
</dbReference>
<keyword evidence="4" id="KW-0413">Isomerase</keyword>
<evidence type="ECO:0000313" key="6">
    <source>
        <dbReference type="EnsemblProtists" id="PYU1_T013368"/>
    </source>
</evidence>
<keyword evidence="7" id="KW-1185">Reference proteome</keyword>
<evidence type="ECO:0000256" key="1">
    <source>
        <dbReference type="ARBA" id="ARBA00000971"/>
    </source>
</evidence>
<evidence type="ECO:0000256" key="2">
    <source>
        <dbReference type="ARBA" id="ARBA00013194"/>
    </source>
</evidence>
<accession>K3X819</accession>
<dbReference type="SMART" id="SM00028">
    <property type="entry name" value="TPR"/>
    <property type="match status" value="3"/>
</dbReference>
<comment type="catalytic activity">
    <reaction evidence="1">
        <text>[protein]-peptidylproline (omega=180) = [protein]-peptidylproline (omega=0)</text>
        <dbReference type="Rhea" id="RHEA:16237"/>
        <dbReference type="Rhea" id="RHEA-COMP:10747"/>
        <dbReference type="Rhea" id="RHEA-COMP:10748"/>
        <dbReference type="ChEBI" id="CHEBI:83833"/>
        <dbReference type="ChEBI" id="CHEBI:83834"/>
        <dbReference type="EC" id="5.2.1.8"/>
    </reaction>
</comment>
<reference evidence="6" key="3">
    <citation type="submission" date="2015-02" db="UniProtKB">
        <authorList>
            <consortium name="EnsemblProtists"/>
        </authorList>
    </citation>
    <scope>IDENTIFICATION</scope>
    <source>
        <strain evidence="6">DAOM BR144</strain>
    </source>
</reference>
<evidence type="ECO:0000313" key="7">
    <source>
        <dbReference type="Proteomes" id="UP000019132"/>
    </source>
</evidence>
<keyword evidence="3" id="KW-0697">Rotamase</keyword>
<dbReference type="HOGENOM" id="CLU_895660_0_0_1"/>
<dbReference type="EMBL" id="GL376609">
    <property type="status" value="NOT_ANNOTATED_CDS"/>
    <property type="molecule type" value="Genomic_DNA"/>
</dbReference>
<reference evidence="7" key="2">
    <citation type="submission" date="2010-04" db="EMBL/GenBank/DDBJ databases">
        <authorList>
            <person name="Buell R."/>
            <person name="Hamilton J."/>
            <person name="Hostetler J."/>
        </authorList>
    </citation>
    <scope>NUCLEOTIDE SEQUENCE [LARGE SCALE GENOMIC DNA]</scope>
    <source>
        <strain evidence="7">DAOM:BR144</strain>
    </source>
</reference>
<dbReference type="PANTHER" id="PTHR46512:SF9">
    <property type="entry name" value="PEPTIDYLPROLYL ISOMERASE"/>
    <property type="match status" value="1"/>
</dbReference>
<dbReference type="EnsemblProtists" id="PYU1_T013368">
    <property type="protein sequence ID" value="PYU1_T013368"/>
    <property type="gene ID" value="PYU1_G013339"/>
</dbReference>
<dbReference type="GO" id="GO:0003755">
    <property type="term" value="F:peptidyl-prolyl cis-trans isomerase activity"/>
    <property type="evidence" value="ECO:0007669"/>
    <property type="project" value="UniProtKB-EC"/>
</dbReference>
<evidence type="ECO:0000256" key="5">
    <source>
        <dbReference type="PROSITE-ProRule" id="PRU00339"/>
    </source>
</evidence>
<feature type="repeat" description="TPR" evidence="5">
    <location>
        <begin position="219"/>
        <end position="252"/>
    </location>
</feature>
<dbReference type="Pfam" id="PF13432">
    <property type="entry name" value="TPR_16"/>
    <property type="match status" value="1"/>
</dbReference>
<proteinExistence type="predicted"/>
<name>K3X819_GLOUD</name>
<dbReference type="InterPro" id="IPR019734">
    <property type="entry name" value="TPR_rpt"/>
</dbReference>
<dbReference type="Proteomes" id="UP000019132">
    <property type="component" value="Unassembled WGS sequence"/>
</dbReference>
<dbReference type="InParanoid" id="K3X819"/>
<dbReference type="EC" id="5.2.1.8" evidence="2"/>
<dbReference type="Gene3D" id="1.25.40.10">
    <property type="entry name" value="Tetratricopeptide repeat domain"/>
    <property type="match status" value="1"/>
</dbReference>
<evidence type="ECO:0000256" key="3">
    <source>
        <dbReference type="ARBA" id="ARBA00023110"/>
    </source>
</evidence>
<dbReference type="VEuPathDB" id="FungiDB:PYU1_G013339"/>
<dbReference type="STRING" id="431595.K3X819"/>
<reference evidence="7" key="1">
    <citation type="journal article" date="2010" name="Genome Biol.">
        <title>Genome sequence of the necrotrophic plant pathogen Pythium ultimum reveals original pathogenicity mechanisms and effector repertoire.</title>
        <authorList>
            <person name="Levesque C.A."/>
            <person name="Brouwer H."/>
            <person name="Cano L."/>
            <person name="Hamilton J.P."/>
            <person name="Holt C."/>
            <person name="Huitema E."/>
            <person name="Raffaele S."/>
            <person name="Robideau G.P."/>
            <person name="Thines M."/>
            <person name="Win J."/>
            <person name="Zerillo M.M."/>
            <person name="Beakes G.W."/>
            <person name="Boore J.L."/>
            <person name="Busam D."/>
            <person name="Dumas B."/>
            <person name="Ferriera S."/>
            <person name="Fuerstenberg S.I."/>
            <person name="Gachon C.M."/>
            <person name="Gaulin E."/>
            <person name="Govers F."/>
            <person name="Grenville-Briggs L."/>
            <person name="Horner N."/>
            <person name="Hostetler J."/>
            <person name="Jiang R.H."/>
            <person name="Johnson J."/>
            <person name="Krajaejun T."/>
            <person name="Lin H."/>
            <person name="Meijer H.J."/>
            <person name="Moore B."/>
            <person name="Morris P."/>
            <person name="Phuntmart V."/>
            <person name="Puiu D."/>
            <person name="Shetty J."/>
            <person name="Stajich J.E."/>
            <person name="Tripathy S."/>
            <person name="Wawra S."/>
            <person name="van West P."/>
            <person name="Whitty B.R."/>
            <person name="Coutinho P.M."/>
            <person name="Henrissat B."/>
            <person name="Martin F."/>
            <person name="Thomas P.D."/>
            <person name="Tyler B.M."/>
            <person name="De Vries R.P."/>
            <person name="Kamoun S."/>
            <person name="Yandell M."/>
            <person name="Tisserat N."/>
            <person name="Buell C.R."/>
        </authorList>
    </citation>
    <scope>NUCLEOTIDE SEQUENCE</scope>
    <source>
        <strain evidence="7">DAOM:BR144</strain>
    </source>
</reference>
<dbReference type="AlphaFoldDB" id="K3X819"/>
<dbReference type="PROSITE" id="PS50005">
    <property type="entry name" value="TPR"/>
    <property type="match status" value="1"/>
</dbReference>
<dbReference type="SUPFAM" id="SSF48452">
    <property type="entry name" value="TPR-like"/>
    <property type="match status" value="1"/>
</dbReference>